<dbReference type="AlphaFoldDB" id="A0A654LZ30"/>
<dbReference type="KEGG" id="taa:NMY3_01483"/>
<dbReference type="Pfam" id="PF10957">
    <property type="entry name" value="Spore_Cse60"/>
    <property type="match status" value="1"/>
</dbReference>
<organism evidence="1 2">
    <name type="scientific">Candidatus Nitrosocosmicus oleophilus</name>
    <dbReference type="NCBI Taxonomy" id="1353260"/>
    <lineage>
        <taxon>Archaea</taxon>
        <taxon>Nitrososphaerota</taxon>
        <taxon>Nitrososphaeria</taxon>
        <taxon>Nitrososphaerales</taxon>
        <taxon>Nitrososphaeraceae</taxon>
        <taxon>Candidatus Nitrosocosmicus</taxon>
    </lineage>
</organism>
<evidence type="ECO:0000313" key="1">
    <source>
        <dbReference type="EMBL" id="ALI35686.1"/>
    </source>
</evidence>
<evidence type="ECO:0000313" key="2">
    <source>
        <dbReference type="Proteomes" id="UP000058925"/>
    </source>
</evidence>
<gene>
    <name evidence="1" type="ORF">NMY3_01483</name>
</gene>
<proteinExistence type="predicted"/>
<dbReference type="EMBL" id="CP012850">
    <property type="protein sequence ID" value="ALI35686.1"/>
    <property type="molecule type" value="Genomic_DNA"/>
</dbReference>
<keyword evidence="2" id="KW-1185">Reference proteome</keyword>
<dbReference type="Proteomes" id="UP000058925">
    <property type="component" value="Chromosome"/>
</dbReference>
<name>A0A654LZ30_9ARCH</name>
<evidence type="ECO:0008006" key="3">
    <source>
        <dbReference type="Google" id="ProtNLM"/>
    </source>
</evidence>
<protein>
    <recommendedName>
        <fullName evidence="3">Sporulation protein Cse60</fullName>
    </recommendedName>
</protein>
<accession>A0A654LZ30</accession>
<reference evidence="2" key="1">
    <citation type="submission" date="2015-10" db="EMBL/GenBank/DDBJ databases">
        <title>Niche specialization of a soil ammonia-oxidizing archaeon, Candidatus Nitrosocosmicus oleophilus.</title>
        <authorList>
            <person name="Jung M.-Y."/>
            <person name="Rhee S.-K."/>
        </authorList>
    </citation>
    <scope>NUCLEOTIDE SEQUENCE [LARGE SCALE GENOMIC DNA]</scope>
    <source>
        <strain evidence="2">MY3</strain>
    </source>
</reference>
<sequence length="70" mass="8448">MNMTRVKIYHNQQLSDLEKNINEFLKKEEVRRLIDVKFIANSQNDVENYAALILYEENMNPDKEDPQIYE</sequence>
<dbReference type="InterPro" id="IPR020296">
    <property type="entry name" value="Spore_Cse60"/>
</dbReference>